<name>A6KL03_RAT</name>
<organism evidence="1 2">
    <name type="scientific">Rattus norvegicus</name>
    <name type="common">Rat</name>
    <dbReference type="NCBI Taxonomy" id="10116"/>
    <lineage>
        <taxon>Eukaryota</taxon>
        <taxon>Metazoa</taxon>
        <taxon>Chordata</taxon>
        <taxon>Craniata</taxon>
        <taxon>Vertebrata</taxon>
        <taxon>Euteleostomi</taxon>
        <taxon>Mammalia</taxon>
        <taxon>Eutheria</taxon>
        <taxon>Euarchontoglires</taxon>
        <taxon>Glires</taxon>
        <taxon>Rodentia</taxon>
        <taxon>Myomorpha</taxon>
        <taxon>Muroidea</taxon>
        <taxon>Muridae</taxon>
        <taxon>Murinae</taxon>
        <taxon>Rattus</taxon>
    </lineage>
</organism>
<dbReference type="Proteomes" id="UP000234681">
    <property type="component" value="Chromosome 3"/>
</dbReference>
<protein>
    <submittedName>
        <fullName evidence="1">RCG40841</fullName>
    </submittedName>
</protein>
<sequence length="70" mass="7740">MNTALYVASLLRHCFWAKPESSGPRQPEGFADRVGDTPCGVCTHLCCRHSAPSAYRKLPLLKLLANILQE</sequence>
<evidence type="ECO:0000313" key="1">
    <source>
        <dbReference type="EMBL" id="EDL85113.1"/>
    </source>
</evidence>
<accession>A6KL03</accession>
<proteinExistence type="predicted"/>
<reference evidence="1 2" key="1">
    <citation type="submission" date="2005-09" db="EMBL/GenBank/DDBJ databases">
        <authorList>
            <person name="Mural R.J."/>
            <person name="Li P.W."/>
            <person name="Adams M.D."/>
            <person name="Amanatides P.G."/>
            <person name="Baden-Tillson H."/>
            <person name="Barnstead M."/>
            <person name="Chin S.H."/>
            <person name="Dew I."/>
            <person name="Evans C.A."/>
            <person name="Ferriera S."/>
            <person name="Flanigan M."/>
            <person name="Fosler C."/>
            <person name="Glodek A."/>
            <person name="Gu Z."/>
            <person name="Holt R.A."/>
            <person name="Jennings D."/>
            <person name="Kraft C.L."/>
            <person name="Lu F."/>
            <person name="Nguyen T."/>
            <person name="Nusskern D.R."/>
            <person name="Pfannkoch C.M."/>
            <person name="Sitter C."/>
            <person name="Sutton G.G."/>
            <person name="Venter J.C."/>
            <person name="Wang Z."/>
            <person name="Woodage T."/>
            <person name="Zheng X.H."/>
            <person name="Zhong F."/>
        </authorList>
    </citation>
    <scope>NUCLEOTIDE SEQUENCE [LARGE SCALE GENOMIC DNA]</scope>
    <source>
        <strain>BN</strain>
        <strain evidence="2">Sprague-Dawley</strain>
    </source>
</reference>
<gene>
    <name evidence="1" type="ORF">rCG_40841</name>
</gene>
<dbReference type="AlphaFoldDB" id="A6KL03"/>
<dbReference type="EMBL" id="CH474062">
    <property type="protein sequence ID" value="EDL85113.1"/>
    <property type="molecule type" value="Genomic_DNA"/>
</dbReference>
<evidence type="ECO:0000313" key="2">
    <source>
        <dbReference type="Proteomes" id="UP000234681"/>
    </source>
</evidence>